<dbReference type="EMBL" id="SFCC01000019">
    <property type="protein sequence ID" value="RZQ60055.1"/>
    <property type="molecule type" value="Genomic_DNA"/>
</dbReference>
<keyword evidence="2" id="KW-1185">Reference proteome</keyword>
<evidence type="ECO:0000313" key="2">
    <source>
        <dbReference type="Proteomes" id="UP000292003"/>
    </source>
</evidence>
<dbReference type="Proteomes" id="UP000292003">
    <property type="component" value="Unassembled WGS sequence"/>
</dbReference>
<proteinExistence type="predicted"/>
<comment type="caution">
    <text evidence="1">The sequence shown here is derived from an EMBL/GenBank/DDBJ whole genome shotgun (WGS) entry which is preliminary data.</text>
</comment>
<sequence>MNTPSAHSLGTGDPARQAVLRAATAPLDKAFDDRVRVEVEQLNRVGSWVFLQATMRDAGGGRPYYAGTGYEARRADGVMSDTYVALLRKSDDDTRPWRLSDYVIGPTDVAWLTWPDKHEAPRELFGF</sequence>
<accession>A0A4V2EL22</accession>
<gene>
    <name evidence="1" type="ORF">EWH70_30580</name>
</gene>
<evidence type="ECO:0000313" key="1">
    <source>
        <dbReference type="EMBL" id="RZQ60055.1"/>
    </source>
</evidence>
<dbReference type="OrthoDB" id="5540942at2"/>
<organism evidence="1 2">
    <name type="scientific">Amycolatopsis suaedae</name>
    <dbReference type="NCBI Taxonomy" id="2510978"/>
    <lineage>
        <taxon>Bacteria</taxon>
        <taxon>Bacillati</taxon>
        <taxon>Actinomycetota</taxon>
        <taxon>Actinomycetes</taxon>
        <taxon>Pseudonocardiales</taxon>
        <taxon>Pseudonocardiaceae</taxon>
        <taxon>Amycolatopsis</taxon>
    </lineage>
</organism>
<reference evidence="1 2" key="1">
    <citation type="submission" date="2019-02" db="EMBL/GenBank/DDBJ databases">
        <title>Draft genome sequence of Amycolatopsis sp. 8-3EHSu isolated from roots of Suaeda maritima.</title>
        <authorList>
            <person name="Duangmal K."/>
            <person name="Chantavorakit T."/>
        </authorList>
    </citation>
    <scope>NUCLEOTIDE SEQUENCE [LARGE SCALE GENOMIC DNA]</scope>
    <source>
        <strain evidence="1 2">8-3EHSu</strain>
    </source>
</reference>
<dbReference type="AlphaFoldDB" id="A0A4V2EL22"/>
<name>A0A4V2EL22_9PSEU</name>
<protein>
    <submittedName>
        <fullName evidence="1">Uncharacterized protein</fullName>
    </submittedName>
</protein>
<dbReference type="RefSeq" id="WP_130479041.1">
    <property type="nucleotide sequence ID" value="NZ_SFCC01000019.1"/>
</dbReference>